<evidence type="ECO:0000313" key="1">
    <source>
        <dbReference type="EMBL" id="CAB5224030.1"/>
    </source>
</evidence>
<gene>
    <name evidence="1" type="ORF">UFOVP390_29</name>
</gene>
<sequence length="56" mass="5984">MNTDKIVAQAVPWSKVMALVAKIIKFSKGGISKEEGTVLAEDLLLIAADLIEASKK</sequence>
<proteinExistence type="predicted"/>
<organism evidence="1">
    <name type="scientific">uncultured Caudovirales phage</name>
    <dbReference type="NCBI Taxonomy" id="2100421"/>
    <lineage>
        <taxon>Viruses</taxon>
        <taxon>Duplodnaviria</taxon>
        <taxon>Heunggongvirae</taxon>
        <taxon>Uroviricota</taxon>
        <taxon>Caudoviricetes</taxon>
        <taxon>Peduoviridae</taxon>
        <taxon>Maltschvirus</taxon>
        <taxon>Maltschvirus maltsch</taxon>
    </lineage>
</organism>
<protein>
    <submittedName>
        <fullName evidence="1">Uncharacterized protein</fullName>
    </submittedName>
</protein>
<name>A0A6J7X0Q1_9CAUD</name>
<accession>A0A6J7X0Q1</accession>
<dbReference type="EMBL" id="LR798323">
    <property type="protein sequence ID" value="CAB5224030.1"/>
    <property type="molecule type" value="Genomic_DNA"/>
</dbReference>
<reference evidence="1" key="1">
    <citation type="submission" date="2020-05" db="EMBL/GenBank/DDBJ databases">
        <authorList>
            <person name="Chiriac C."/>
            <person name="Salcher M."/>
            <person name="Ghai R."/>
            <person name="Kavagutti S V."/>
        </authorList>
    </citation>
    <scope>NUCLEOTIDE SEQUENCE</scope>
</reference>